<dbReference type="EMBL" id="CAAALY010025010">
    <property type="protein sequence ID" value="VEL15555.1"/>
    <property type="molecule type" value="Genomic_DNA"/>
</dbReference>
<keyword evidence="3" id="KW-1185">Reference proteome</keyword>
<reference evidence="2" key="1">
    <citation type="submission" date="2018-11" db="EMBL/GenBank/DDBJ databases">
        <authorList>
            <consortium name="Pathogen Informatics"/>
        </authorList>
    </citation>
    <scope>NUCLEOTIDE SEQUENCE</scope>
</reference>
<evidence type="ECO:0000256" key="1">
    <source>
        <dbReference type="SAM" id="MobiDB-lite"/>
    </source>
</evidence>
<feature type="compositionally biased region" description="Polar residues" evidence="1">
    <location>
        <begin position="121"/>
        <end position="141"/>
    </location>
</feature>
<name>A0A448WMN6_9PLAT</name>
<proteinExistence type="predicted"/>
<evidence type="ECO:0000313" key="2">
    <source>
        <dbReference type="EMBL" id="VEL15555.1"/>
    </source>
</evidence>
<comment type="caution">
    <text evidence="2">The sequence shown here is derived from an EMBL/GenBank/DDBJ whole genome shotgun (WGS) entry which is preliminary data.</text>
</comment>
<sequence>MQLDDVRRTTDLTLLYHPNGERSVRSELGTQTGWALSEDVTSACCTTHNVGLDTDRSKGKADLYQCLLDAWYAVFRHRIHIPPIFTSRIHATHTGLPRSLTHATRLPTNHNPASLQLDPLDSTSSPHPRTLSASLHQSGSRDSGRKRCLIGKTPDGIDIPCDHYLAAEVVARLISTLFQQQLVCRF</sequence>
<protein>
    <submittedName>
        <fullName evidence="2">Uncharacterized protein</fullName>
    </submittedName>
</protein>
<accession>A0A448WMN6</accession>
<evidence type="ECO:0000313" key="3">
    <source>
        <dbReference type="Proteomes" id="UP000784294"/>
    </source>
</evidence>
<organism evidence="2 3">
    <name type="scientific">Protopolystoma xenopodis</name>
    <dbReference type="NCBI Taxonomy" id="117903"/>
    <lineage>
        <taxon>Eukaryota</taxon>
        <taxon>Metazoa</taxon>
        <taxon>Spiralia</taxon>
        <taxon>Lophotrochozoa</taxon>
        <taxon>Platyhelminthes</taxon>
        <taxon>Monogenea</taxon>
        <taxon>Polyopisthocotylea</taxon>
        <taxon>Polystomatidea</taxon>
        <taxon>Polystomatidae</taxon>
        <taxon>Protopolystoma</taxon>
    </lineage>
</organism>
<gene>
    <name evidence="2" type="ORF">PXEA_LOCUS8995</name>
</gene>
<feature type="region of interest" description="Disordered" evidence="1">
    <location>
        <begin position="103"/>
        <end position="147"/>
    </location>
</feature>
<dbReference type="Proteomes" id="UP000784294">
    <property type="component" value="Unassembled WGS sequence"/>
</dbReference>
<dbReference type="AlphaFoldDB" id="A0A448WMN6"/>